<name>A0A3S4ZFZ5_9PLAT</name>
<dbReference type="AlphaFoldDB" id="A0A3S4ZFZ5"/>
<organism evidence="2 3">
    <name type="scientific">Protopolystoma xenopodis</name>
    <dbReference type="NCBI Taxonomy" id="117903"/>
    <lineage>
        <taxon>Eukaryota</taxon>
        <taxon>Metazoa</taxon>
        <taxon>Spiralia</taxon>
        <taxon>Lophotrochozoa</taxon>
        <taxon>Platyhelminthes</taxon>
        <taxon>Monogenea</taxon>
        <taxon>Polyopisthocotylea</taxon>
        <taxon>Polystomatidea</taxon>
        <taxon>Polystomatidae</taxon>
        <taxon>Protopolystoma</taxon>
    </lineage>
</organism>
<dbReference type="Proteomes" id="UP000784294">
    <property type="component" value="Unassembled WGS sequence"/>
</dbReference>
<protein>
    <submittedName>
        <fullName evidence="2">Uncharacterized protein</fullName>
    </submittedName>
</protein>
<keyword evidence="1" id="KW-1133">Transmembrane helix</keyword>
<proteinExistence type="predicted"/>
<evidence type="ECO:0000313" key="3">
    <source>
        <dbReference type="Proteomes" id="UP000784294"/>
    </source>
</evidence>
<evidence type="ECO:0000256" key="1">
    <source>
        <dbReference type="SAM" id="Phobius"/>
    </source>
</evidence>
<reference evidence="2" key="1">
    <citation type="submission" date="2018-11" db="EMBL/GenBank/DDBJ databases">
        <authorList>
            <consortium name="Pathogen Informatics"/>
        </authorList>
    </citation>
    <scope>NUCLEOTIDE SEQUENCE</scope>
</reference>
<comment type="caution">
    <text evidence="2">The sequence shown here is derived from an EMBL/GenBank/DDBJ whole genome shotgun (WGS) entry which is preliminary data.</text>
</comment>
<dbReference type="EMBL" id="CAAALY010009270">
    <property type="protein sequence ID" value="VEL10525.1"/>
    <property type="molecule type" value="Genomic_DNA"/>
</dbReference>
<feature type="transmembrane region" description="Helical" evidence="1">
    <location>
        <begin position="21"/>
        <end position="43"/>
    </location>
</feature>
<accession>A0A3S4ZFZ5</accession>
<keyword evidence="1" id="KW-0472">Membrane</keyword>
<gene>
    <name evidence="2" type="ORF">PXEA_LOCUS3965</name>
</gene>
<evidence type="ECO:0000313" key="2">
    <source>
        <dbReference type="EMBL" id="VEL10525.1"/>
    </source>
</evidence>
<keyword evidence="1" id="KW-0812">Transmembrane</keyword>
<keyword evidence="3" id="KW-1185">Reference proteome</keyword>
<sequence>MLKTSNRDRNGTPSYKKSSLWASDLQATFITAAVLMVCIYIAIITILCNEPTIGGTTVVIVLSGAACKSKRQVRSLVGRMAKLTDDADYDAVETFEKVSSPMSDAGADDFGLGAFYIVALATRPSCDNEEDDFGLGAFY</sequence>